<evidence type="ECO:0000259" key="1">
    <source>
        <dbReference type="Pfam" id="PF01695"/>
    </source>
</evidence>
<keyword evidence="3" id="KW-1185">Reference proteome</keyword>
<reference evidence="2 3" key="1">
    <citation type="submission" date="2015-01" db="EMBL/GenBank/DDBJ databases">
        <title>Genome Assembly of Bacillus badius MTCC 1458.</title>
        <authorList>
            <person name="Verma A."/>
            <person name="Khatri I."/>
            <person name="Mual P."/>
            <person name="Subramanian S."/>
            <person name="Krishnamurthi S."/>
        </authorList>
    </citation>
    <scope>NUCLEOTIDE SEQUENCE [LARGE SCALE GENOMIC DNA]</scope>
    <source>
        <strain evidence="2 3">MTCC 1458</strain>
    </source>
</reference>
<dbReference type="Proteomes" id="UP000031982">
    <property type="component" value="Unassembled WGS sequence"/>
</dbReference>
<dbReference type="PANTHER" id="PTHR30050">
    <property type="entry name" value="CHROMOSOMAL REPLICATION INITIATOR PROTEIN DNAA"/>
    <property type="match status" value="1"/>
</dbReference>
<gene>
    <name evidence="2" type="ORF">SD77_2001</name>
</gene>
<sequence length="271" mass="31087">MAFHSSYCEKHTYRKNGKDVVKPIQRMIVDGEVVCPNCELEAVTAKTEEVEREKYLQTEYKMSEGQKKKRVFKRDSVVTDETILNARFSNYREDGTEEAENKRSMIEVAERLKAGQVFNTILQGNQGAGKSHLAYAALEEINQSDLEVSCLFISIEEMMRLIRDSFGNKDSKYTENYFVELLSSADYLVLDDLGAETGAIDTDKQATNFVQRVLYAITNARQNKATIITTNLSSQSLFSIYDKKLVSRLFKKPNFILFKETKDKRMLNLPF</sequence>
<accession>A0ABR5AXT3</accession>
<dbReference type="InterPro" id="IPR027417">
    <property type="entry name" value="P-loop_NTPase"/>
</dbReference>
<evidence type="ECO:0000313" key="2">
    <source>
        <dbReference type="EMBL" id="KIL79547.1"/>
    </source>
</evidence>
<feature type="domain" description="IstB-like ATP-binding" evidence="1">
    <location>
        <begin position="118"/>
        <end position="237"/>
    </location>
</feature>
<dbReference type="InterPro" id="IPR002611">
    <property type="entry name" value="IstB_ATP-bd"/>
</dbReference>
<name>A0ABR5AXT3_BACBA</name>
<protein>
    <submittedName>
        <fullName evidence="2">DNA replication protein DnaC</fullName>
    </submittedName>
</protein>
<dbReference type="PANTHER" id="PTHR30050:SF8">
    <property type="entry name" value="PRIMOSOMAL PROTEIN DNAI"/>
    <property type="match status" value="1"/>
</dbReference>
<comment type="caution">
    <text evidence="2">The sequence shown here is derived from an EMBL/GenBank/DDBJ whole genome shotgun (WGS) entry which is preliminary data.</text>
</comment>
<dbReference type="Gene3D" id="3.40.50.300">
    <property type="entry name" value="P-loop containing nucleotide triphosphate hydrolases"/>
    <property type="match status" value="1"/>
</dbReference>
<organism evidence="2 3">
    <name type="scientific">Bacillus badius</name>
    <dbReference type="NCBI Taxonomy" id="1455"/>
    <lineage>
        <taxon>Bacteria</taxon>
        <taxon>Bacillati</taxon>
        <taxon>Bacillota</taxon>
        <taxon>Bacilli</taxon>
        <taxon>Bacillales</taxon>
        <taxon>Bacillaceae</taxon>
        <taxon>Pseudobacillus</taxon>
    </lineage>
</organism>
<proteinExistence type="predicted"/>
<dbReference type="Pfam" id="PF01695">
    <property type="entry name" value="IstB_IS21"/>
    <property type="match status" value="1"/>
</dbReference>
<evidence type="ECO:0000313" key="3">
    <source>
        <dbReference type="Proteomes" id="UP000031982"/>
    </source>
</evidence>
<dbReference type="SUPFAM" id="SSF52540">
    <property type="entry name" value="P-loop containing nucleoside triphosphate hydrolases"/>
    <property type="match status" value="1"/>
</dbReference>
<dbReference type="EMBL" id="JXLP01000002">
    <property type="protein sequence ID" value="KIL79547.1"/>
    <property type="molecule type" value="Genomic_DNA"/>
</dbReference>